<dbReference type="AlphaFoldDB" id="A0A3L7IWK0"/>
<feature type="transmembrane region" description="Helical" evidence="7">
    <location>
        <begin position="31"/>
        <end position="50"/>
    </location>
</feature>
<feature type="transmembrane region" description="Helical" evidence="7">
    <location>
        <begin position="57"/>
        <end position="77"/>
    </location>
</feature>
<gene>
    <name evidence="9" type="ORF">D9V28_11495</name>
</gene>
<evidence type="ECO:0000313" key="9">
    <source>
        <dbReference type="EMBL" id="RLQ82587.1"/>
    </source>
</evidence>
<evidence type="ECO:0000256" key="4">
    <source>
        <dbReference type="ARBA" id="ARBA00022692"/>
    </source>
</evidence>
<keyword evidence="3" id="KW-1003">Cell membrane</keyword>
<keyword evidence="5 7" id="KW-1133">Transmembrane helix</keyword>
<evidence type="ECO:0000313" key="10">
    <source>
        <dbReference type="Proteomes" id="UP000282460"/>
    </source>
</evidence>
<evidence type="ECO:0000256" key="5">
    <source>
        <dbReference type="ARBA" id="ARBA00022989"/>
    </source>
</evidence>
<comment type="subcellular location">
    <subcellularLocation>
        <location evidence="1 7">Cell membrane</location>
        <topology evidence="1 7">Multi-pass membrane protein</topology>
    </subcellularLocation>
</comment>
<proteinExistence type="inferred from homology"/>
<dbReference type="PROSITE" id="PS50928">
    <property type="entry name" value="ABC_TM1"/>
    <property type="match status" value="1"/>
</dbReference>
<feature type="domain" description="ABC transmembrane type-1" evidence="8">
    <location>
        <begin position="77"/>
        <end position="257"/>
    </location>
</feature>
<organism evidence="9 10">
    <name type="scientific">Mycetocola zhadangensis</name>
    <dbReference type="NCBI Taxonomy" id="1164595"/>
    <lineage>
        <taxon>Bacteria</taxon>
        <taxon>Bacillati</taxon>
        <taxon>Actinomycetota</taxon>
        <taxon>Actinomycetes</taxon>
        <taxon>Micrococcales</taxon>
        <taxon>Microbacteriaceae</taxon>
        <taxon>Mycetocola</taxon>
    </lineage>
</organism>
<sequence>MTLEMQAPTPTAVKAGRVGSKVNWGLTLQRVLALIIILALWQVAVVVGLLPSITPGVIEVFGAIGAALTMPTFWAALGQTLTAATTGWLISCVVGVTLGLLIGTIRPLDRSTSVVVEFGRAFPTIALMPVVMLMLGATMTMEVTMVVLASVWPVLVQAILGSRRLDPAIVDTVQIFRIPRALWFRRVLLPSAMPFIATGIRISASISILAAVGVEVLTQVPGLGRLITLAQEAQRWDMAFAYLFFAGLFGWGIATLLAWGEKSLLAWNRQSDD</sequence>
<keyword evidence="6 7" id="KW-0472">Membrane</keyword>
<dbReference type="Gene3D" id="1.10.3720.10">
    <property type="entry name" value="MetI-like"/>
    <property type="match status" value="1"/>
</dbReference>
<feature type="transmembrane region" description="Helical" evidence="7">
    <location>
        <begin position="239"/>
        <end position="259"/>
    </location>
</feature>
<dbReference type="InterPro" id="IPR035906">
    <property type="entry name" value="MetI-like_sf"/>
</dbReference>
<dbReference type="CDD" id="cd06261">
    <property type="entry name" value="TM_PBP2"/>
    <property type="match status" value="1"/>
</dbReference>
<evidence type="ECO:0000256" key="6">
    <source>
        <dbReference type="ARBA" id="ARBA00023136"/>
    </source>
</evidence>
<comment type="caution">
    <text evidence="9">The sequence shown here is derived from an EMBL/GenBank/DDBJ whole genome shotgun (WGS) entry which is preliminary data.</text>
</comment>
<evidence type="ECO:0000256" key="1">
    <source>
        <dbReference type="ARBA" id="ARBA00004651"/>
    </source>
</evidence>
<dbReference type="OrthoDB" id="5458199at2"/>
<feature type="transmembrane region" description="Helical" evidence="7">
    <location>
        <begin position="83"/>
        <end position="102"/>
    </location>
</feature>
<dbReference type="SUPFAM" id="SSF161098">
    <property type="entry name" value="MetI-like"/>
    <property type="match status" value="1"/>
</dbReference>
<evidence type="ECO:0000256" key="7">
    <source>
        <dbReference type="RuleBase" id="RU363032"/>
    </source>
</evidence>
<dbReference type="PANTHER" id="PTHR30151:SF38">
    <property type="entry name" value="ALIPHATIC SULFONATES TRANSPORT PERMEASE PROTEIN SSUC-RELATED"/>
    <property type="match status" value="1"/>
</dbReference>
<dbReference type="RefSeq" id="WP_121659890.1">
    <property type="nucleotide sequence ID" value="NZ_BMEK01000003.1"/>
</dbReference>
<feature type="transmembrane region" description="Helical" evidence="7">
    <location>
        <begin position="206"/>
        <end position="227"/>
    </location>
</feature>
<evidence type="ECO:0000256" key="3">
    <source>
        <dbReference type="ARBA" id="ARBA00022475"/>
    </source>
</evidence>
<feature type="transmembrane region" description="Helical" evidence="7">
    <location>
        <begin position="114"/>
        <end position="137"/>
    </location>
</feature>
<name>A0A3L7IWK0_9MICO</name>
<accession>A0A3L7IWK0</accession>
<keyword evidence="2 7" id="KW-0813">Transport</keyword>
<dbReference type="EMBL" id="RCWJ01000003">
    <property type="protein sequence ID" value="RLQ82587.1"/>
    <property type="molecule type" value="Genomic_DNA"/>
</dbReference>
<dbReference type="Proteomes" id="UP000282460">
    <property type="component" value="Unassembled WGS sequence"/>
</dbReference>
<evidence type="ECO:0000256" key="2">
    <source>
        <dbReference type="ARBA" id="ARBA00022448"/>
    </source>
</evidence>
<dbReference type="Pfam" id="PF00528">
    <property type="entry name" value="BPD_transp_1"/>
    <property type="match status" value="1"/>
</dbReference>
<keyword evidence="10" id="KW-1185">Reference proteome</keyword>
<evidence type="ECO:0000259" key="8">
    <source>
        <dbReference type="PROSITE" id="PS50928"/>
    </source>
</evidence>
<dbReference type="InterPro" id="IPR000515">
    <property type="entry name" value="MetI-like"/>
</dbReference>
<protein>
    <submittedName>
        <fullName evidence="9">ABC transporter permease subunit</fullName>
    </submittedName>
</protein>
<comment type="similarity">
    <text evidence="7">Belongs to the binding-protein-dependent transport system permease family.</text>
</comment>
<dbReference type="GO" id="GO:0005886">
    <property type="term" value="C:plasma membrane"/>
    <property type="evidence" value="ECO:0007669"/>
    <property type="project" value="UniProtKB-SubCell"/>
</dbReference>
<dbReference type="GO" id="GO:0055085">
    <property type="term" value="P:transmembrane transport"/>
    <property type="evidence" value="ECO:0007669"/>
    <property type="project" value="InterPro"/>
</dbReference>
<dbReference type="PANTHER" id="PTHR30151">
    <property type="entry name" value="ALKANE SULFONATE ABC TRANSPORTER-RELATED, MEMBRANE SUBUNIT"/>
    <property type="match status" value="1"/>
</dbReference>
<keyword evidence="4 7" id="KW-0812">Transmembrane</keyword>
<reference evidence="9 10" key="1">
    <citation type="submission" date="2018-10" db="EMBL/GenBank/DDBJ databases">
        <authorList>
            <person name="Li J."/>
        </authorList>
    </citation>
    <scope>NUCLEOTIDE SEQUENCE [LARGE SCALE GENOMIC DNA]</scope>
    <source>
        <strain evidence="9 10">ZD1-4</strain>
    </source>
</reference>